<evidence type="ECO:0000313" key="5">
    <source>
        <dbReference type="EMBL" id="KFO24106.1"/>
    </source>
</evidence>
<sequence>MGARAEAAKMAVLPPETLTSTFTDKRLSSKDDKSAKGLEKRGQQGHVTLDDVKSKEEYELRAAVVKGDGEGEELKEVGARPRDKATGVHGRGMDVAEKKEMELVLSKLEAAQKYLAKKYCVLVLGLGMPDKHHMCCGKRMMAKRPAIKKAINMRSPVMSTLLPSLREKAQNIVEKKCQGSTSHSAYVEKHVASLDSVPMPVTLKVLGAREVASALRCCNPEEKMTYRSLYRDPSPGPNGHELGNLPEVPSPGSDVRMPVSATLRQDGSQERPVSLTSTTSSSGSSRDSRSAMEEPTGPEASAQNGHGPNSNNSASGRLRAKGPLSPHGSRGVGPSHHKLSYLGRVVREIVETERMYVQDLCSIVEDYLLKIIETPGLLKPEQVSALFGNIESIYALNSQLLRDLDSCNSDPVAVASCFVERSQEFDIYTQYCNNYPNSVAALTECMRDKQQAKFFRDRQELLRHSLPLGSYLLKPVQRILKYHLLLQEIAKHFDKEEDGFEVVEEAIDTMTCVAWYINDMKRRHEHAVRLQEIQSLLINWKGPDLTIYGELVLEGTFRVHRVRNERTFFLLDRTLLITKKRGDHFVYKGHIPCSSLMLIESTRDSLCFTVTHYKHNKQQYNIQAKTVEEKRSWTHHIKRLILENHHATIPQKAKEAILEMDSYYPSRYRRSPERLKRGWSAQDEVSTRARQGRRQSEPARHLLRQLGDKARAAGMKHAGSAGALLDLGRPPQTWDLQPEAEGAAGEEEEEEEVVEEEEEEEEEEEQAFPVSLEDLAGHESSKKGARPEPLGSEEEEEEEVVEESLAVAEQVADFASSLLAALHCWHYRANALLFSRGAMGKGRRESEGSKSHRRCSNQSPTSAEKCMSFESVSSLPEAEAGPGPVAEQEVFAVTEGPNTEEMPSDTELAEVLETGLDTQQELLGMELPVDMEGFVVAESTEDLKTLSSEEEEEEMGAAQDSESLLPPSVLDQASVIAERFASSFSRRSSLTLEDGGGKSSGFGMPRLVSRSSSVLSLEGSEKGLAQWGSAADSLDSQPALEVGVSTGVAIENGPSANRTESPNAGCPVESSRSSCKKDSALSTRDRLLLDKIKSYYENAEHHDAGFSVRRRESLSYIPKGLVRNSVSRINSLPGPDLKPAAPVGYKRQGDSRVAPWTLFDLPGPSQARTEDPAPVTDAEFRPSSEVVKMWERMESAERSPQLGPGQGQTSGFDLQEPLFILEEHELGAITEESATASPESASPTEPPSRAHLAHELKELVKELSSGVQGELVTPLHPRIMQLSHVMDSQVSECVKNKVYQLARQYSLRIKSIKAVPARVPLQWESAAPDTDEKSPTVPCLQEAAELASGKGQRKPVLSLLSCEQLMAQEHSPRKPSSAGETSPRRFSFSPSAASVKTTSPGARLSPFDAETFHWPDVRELCSKYAHDWAAQTEGSRPRAPPVNRSRSVPEITVQPPVSGRVGRCCSLSTRSSQGGGEAAQSPPPGPQTQSGLNGGEALYVTADLTLDNNQRVIVLEKRPLPRPASGPEEEEGSTQESGSPEAVEEQGQDSQESSEHWPKENDPRDPAGPSKQGRVRNLREKFQALNSVG</sequence>
<reference evidence="5 6" key="1">
    <citation type="submission" date="2013-11" db="EMBL/GenBank/DDBJ databases">
        <title>The Damaraland mole rat (Fukomys damarensis) genome and evolution of African mole rats.</title>
        <authorList>
            <person name="Gladyshev V.N."/>
            <person name="Fang X."/>
        </authorList>
    </citation>
    <scope>NUCLEOTIDE SEQUENCE [LARGE SCALE GENOMIC DNA]</scope>
    <source>
        <tissue evidence="5">Liver</tissue>
    </source>
</reference>
<feature type="region of interest" description="Disordered" evidence="2">
    <location>
        <begin position="228"/>
        <end position="337"/>
    </location>
</feature>
<feature type="compositionally biased region" description="Basic and acidic residues" evidence="2">
    <location>
        <begin position="694"/>
        <end position="711"/>
    </location>
</feature>
<feature type="region of interest" description="Disordered" evidence="2">
    <location>
        <begin position="1431"/>
        <end position="1496"/>
    </location>
</feature>
<dbReference type="GO" id="GO:0005829">
    <property type="term" value="C:cytosol"/>
    <property type="evidence" value="ECO:0007669"/>
    <property type="project" value="UniProtKB-ARBA"/>
</dbReference>
<feature type="domain" description="PH" evidence="3">
    <location>
        <begin position="544"/>
        <end position="642"/>
    </location>
</feature>
<dbReference type="Gene3D" id="1.20.900.10">
    <property type="entry name" value="Dbl homology (DH) domain"/>
    <property type="match status" value="1"/>
</dbReference>
<dbReference type="CDD" id="cd00160">
    <property type="entry name" value="RhoGEF"/>
    <property type="match status" value="1"/>
</dbReference>
<evidence type="ECO:0000313" key="6">
    <source>
        <dbReference type="Proteomes" id="UP000028990"/>
    </source>
</evidence>
<dbReference type="SUPFAM" id="SSF48065">
    <property type="entry name" value="DBL homology domain (DH-domain)"/>
    <property type="match status" value="1"/>
</dbReference>
<dbReference type="GO" id="GO:0005085">
    <property type="term" value="F:guanyl-nucleotide exchange factor activity"/>
    <property type="evidence" value="ECO:0007669"/>
    <property type="project" value="InterPro"/>
</dbReference>
<dbReference type="Proteomes" id="UP000028990">
    <property type="component" value="Unassembled WGS sequence"/>
</dbReference>
<keyword evidence="1" id="KW-0597">Phosphoprotein</keyword>
<dbReference type="EMBL" id="KN123649">
    <property type="protein sequence ID" value="KFO24106.1"/>
    <property type="molecule type" value="Genomic_DNA"/>
</dbReference>
<dbReference type="CDD" id="cd13243">
    <property type="entry name" value="PH_PLEKHG1_G2_G3"/>
    <property type="match status" value="1"/>
</dbReference>
<dbReference type="SUPFAM" id="SSF50729">
    <property type="entry name" value="PH domain-like"/>
    <property type="match status" value="1"/>
</dbReference>
<dbReference type="PANTHER" id="PTHR45924:SF4">
    <property type="entry name" value="PLECKSTRIN HOMOLOGY DOMAIN-CONTAINING FAMILY G MEMBER 3"/>
    <property type="match status" value="1"/>
</dbReference>
<feature type="compositionally biased region" description="Acidic residues" evidence="2">
    <location>
        <begin position="744"/>
        <end position="766"/>
    </location>
</feature>
<dbReference type="FunFam" id="1.20.900.10:FF:000019">
    <property type="entry name" value="Pleckstrin homology domain-containing family G member 1"/>
    <property type="match status" value="1"/>
</dbReference>
<dbReference type="InterPro" id="IPR011993">
    <property type="entry name" value="PH-like_dom_sf"/>
</dbReference>
<evidence type="ECO:0000256" key="1">
    <source>
        <dbReference type="ARBA" id="ARBA00022553"/>
    </source>
</evidence>
<feature type="compositionally biased region" description="Basic and acidic residues" evidence="2">
    <location>
        <begin position="23"/>
        <end position="52"/>
    </location>
</feature>
<feature type="domain" description="DH" evidence="4">
    <location>
        <begin position="341"/>
        <end position="520"/>
    </location>
</feature>
<dbReference type="SMART" id="SM00233">
    <property type="entry name" value="PH"/>
    <property type="match status" value="1"/>
</dbReference>
<feature type="region of interest" description="Disordered" evidence="2">
    <location>
        <begin position="1367"/>
        <end position="1407"/>
    </location>
</feature>
<protein>
    <submittedName>
        <fullName evidence="5">Pleckstrin homology domain-containing family G member 3</fullName>
    </submittedName>
</protein>
<gene>
    <name evidence="5" type="ORF">H920_14503</name>
</gene>
<dbReference type="GO" id="GO:0031267">
    <property type="term" value="F:small GTPase binding"/>
    <property type="evidence" value="ECO:0007669"/>
    <property type="project" value="TreeGrafter"/>
</dbReference>
<feature type="compositionally biased region" description="Low complexity" evidence="2">
    <location>
        <begin position="274"/>
        <end position="285"/>
    </location>
</feature>
<feature type="region of interest" description="Disordered" evidence="2">
    <location>
        <begin position="1"/>
        <end position="52"/>
    </location>
</feature>
<organism evidence="5 6">
    <name type="scientific">Fukomys damarensis</name>
    <name type="common">Damaraland mole rat</name>
    <name type="synonym">Cryptomys damarensis</name>
    <dbReference type="NCBI Taxonomy" id="885580"/>
    <lineage>
        <taxon>Eukaryota</taxon>
        <taxon>Metazoa</taxon>
        <taxon>Chordata</taxon>
        <taxon>Craniata</taxon>
        <taxon>Vertebrata</taxon>
        <taxon>Euteleostomi</taxon>
        <taxon>Mammalia</taxon>
        <taxon>Eutheria</taxon>
        <taxon>Euarchontoglires</taxon>
        <taxon>Glires</taxon>
        <taxon>Rodentia</taxon>
        <taxon>Hystricomorpha</taxon>
        <taxon>Bathyergidae</taxon>
        <taxon>Fukomys</taxon>
    </lineage>
</organism>
<dbReference type="SMART" id="SM00325">
    <property type="entry name" value="RhoGEF"/>
    <property type="match status" value="1"/>
</dbReference>
<dbReference type="GO" id="GO:2000114">
    <property type="term" value="P:regulation of establishment of cell polarity"/>
    <property type="evidence" value="ECO:0007669"/>
    <property type="project" value="TreeGrafter"/>
</dbReference>
<feature type="compositionally biased region" description="Polar residues" evidence="2">
    <location>
        <begin position="1388"/>
        <end position="1400"/>
    </location>
</feature>
<keyword evidence="6" id="KW-1185">Reference proteome</keyword>
<feature type="region of interest" description="Disordered" evidence="2">
    <location>
        <begin position="674"/>
        <end position="801"/>
    </location>
</feature>
<dbReference type="Pfam" id="PF00621">
    <property type="entry name" value="RhoGEF"/>
    <property type="match status" value="1"/>
</dbReference>
<feature type="region of interest" description="Disordered" evidence="2">
    <location>
        <begin position="1159"/>
        <end position="1182"/>
    </location>
</feature>
<feature type="region of interest" description="Disordered" evidence="2">
    <location>
        <begin position="1050"/>
        <end position="1079"/>
    </location>
</feature>
<dbReference type="PROSITE" id="PS50010">
    <property type="entry name" value="DH_2"/>
    <property type="match status" value="1"/>
</dbReference>
<dbReference type="Gene3D" id="2.30.29.30">
    <property type="entry name" value="Pleckstrin-homology domain (PH domain)/Phosphotyrosine-binding domain (PTB)"/>
    <property type="match status" value="1"/>
</dbReference>
<name>A0A091DMT2_FUKDA</name>
<dbReference type="PROSITE" id="PS50003">
    <property type="entry name" value="PH_DOMAIN"/>
    <property type="match status" value="1"/>
</dbReference>
<dbReference type="STRING" id="885580.ENSFDAP00000003093"/>
<feature type="region of interest" description="Disordered" evidence="2">
    <location>
        <begin position="944"/>
        <end position="966"/>
    </location>
</feature>
<evidence type="ECO:0000259" key="4">
    <source>
        <dbReference type="PROSITE" id="PS50010"/>
    </source>
</evidence>
<dbReference type="PANTHER" id="PTHR45924">
    <property type="entry name" value="FI17866P1"/>
    <property type="match status" value="1"/>
</dbReference>
<feature type="compositionally biased region" description="Polar residues" evidence="2">
    <location>
        <begin position="301"/>
        <end position="315"/>
    </location>
</feature>
<feature type="region of interest" description="Disordered" evidence="2">
    <location>
        <begin position="839"/>
        <end position="868"/>
    </location>
</feature>
<dbReference type="InterPro" id="IPR035899">
    <property type="entry name" value="DBL_dom_sf"/>
</dbReference>
<evidence type="ECO:0000259" key="3">
    <source>
        <dbReference type="PROSITE" id="PS50003"/>
    </source>
</evidence>
<dbReference type="InterPro" id="IPR000219">
    <property type="entry name" value="DH_dom"/>
</dbReference>
<dbReference type="InterPro" id="IPR055251">
    <property type="entry name" value="SOS1_NGEF_PH"/>
</dbReference>
<evidence type="ECO:0000256" key="2">
    <source>
        <dbReference type="SAM" id="MobiDB-lite"/>
    </source>
</evidence>
<dbReference type="eggNOG" id="KOG3518">
    <property type="taxonomic scope" value="Eukaryota"/>
</dbReference>
<feature type="compositionally biased region" description="Basic and acidic residues" evidence="2">
    <location>
        <begin position="775"/>
        <end position="786"/>
    </location>
</feature>
<dbReference type="InterPro" id="IPR001849">
    <property type="entry name" value="PH_domain"/>
</dbReference>
<dbReference type="Pfam" id="PF22697">
    <property type="entry name" value="SOS1_NGEF_PH"/>
    <property type="match status" value="1"/>
</dbReference>
<accession>A0A091DMT2</accession>
<feature type="compositionally biased region" description="Acidic residues" evidence="2">
    <location>
        <begin position="791"/>
        <end position="801"/>
    </location>
</feature>
<proteinExistence type="predicted"/>
<feature type="region of interest" description="Disordered" evidence="2">
    <location>
        <begin position="1508"/>
        <end position="1589"/>
    </location>
</feature>
<feature type="compositionally biased region" description="Basic and acidic residues" evidence="2">
    <location>
        <begin position="1553"/>
        <end position="1565"/>
    </location>
</feature>
<dbReference type="InterPro" id="IPR043324">
    <property type="entry name" value="PH_PLEKHG1_G2_G3"/>
</dbReference>